<evidence type="ECO:0000313" key="4">
    <source>
        <dbReference type="Proteomes" id="UP001501285"/>
    </source>
</evidence>
<dbReference type="EMBL" id="BAAANB010000021">
    <property type="protein sequence ID" value="GAA2031291.1"/>
    <property type="molecule type" value="Genomic_DNA"/>
</dbReference>
<feature type="region of interest" description="Disordered" evidence="1">
    <location>
        <begin position="1"/>
        <end position="26"/>
    </location>
</feature>
<gene>
    <name evidence="3" type="ORF">GCM10009740_21350</name>
</gene>
<evidence type="ECO:0000259" key="2">
    <source>
        <dbReference type="Pfam" id="PF12680"/>
    </source>
</evidence>
<dbReference type="InterPro" id="IPR032710">
    <property type="entry name" value="NTF2-like_dom_sf"/>
</dbReference>
<feature type="region of interest" description="Disordered" evidence="1">
    <location>
        <begin position="103"/>
        <end position="136"/>
    </location>
</feature>
<dbReference type="InterPro" id="IPR037401">
    <property type="entry name" value="SnoaL-like"/>
</dbReference>
<dbReference type="Pfam" id="PF12680">
    <property type="entry name" value="SnoaL_2"/>
    <property type="match status" value="1"/>
</dbReference>
<proteinExistence type="predicted"/>
<accession>A0ABP5FPD0</accession>
<dbReference type="SUPFAM" id="SSF54427">
    <property type="entry name" value="NTF2-like"/>
    <property type="match status" value="1"/>
</dbReference>
<reference evidence="4" key="1">
    <citation type="journal article" date="2019" name="Int. J. Syst. Evol. Microbiol.">
        <title>The Global Catalogue of Microorganisms (GCM) 10K type strain sequencing project: providing services to taxonomists for standard genome sequencing and annotation.</title>
        <authorList>
            <consortium name="The Broad Institute Genomics Platform"/>
            <consortium name="The Broad Institute Genome Sequencing Center for Infectious Disease"/>
            <person name="Wu L."/>
            <person name="Ma J."/>
        </authorList>
    </citation>
    <scope>NUCLEOTIDE SEQUENCE [LARGE SCALE GENOMIC DNA]</scope>
    <source>
        <strain evidence="4">JCM 14283</strain>
    </source>
</reference>
<name>A0ABP5FPD0_9MICO</name>
<sequence>MAAGRTDPGSRDALTSQALTRHDRSAASADVVDLHADDAVLTTPEGAFTGRNELRARFARELDALSDVRSDVIGCVEAEDVAQGCRRAQDKGFHATLRRFAGSALSEERSGTAKGLPHGKVASRGRAVSSPSGAGN</sequence>
<organism evidence="3 4">
    <name type="scientific">Terrabacter terrae</name>
    <dbReference type="NCBI Taxonomy" id="318434"/>
    <lineage>
        <taxon>Bacteria</taxon>
        <taxon>Bacillati</taxon>
        <taxon>Actinomycetota</taxon>
        <taxon>Actinomycetes</taxon>
        <taxon>Micrococcales</taxon>
        <taxon>Intrasporangiaceae</taxon>
        <taxon>Terrabacter</taxon>
    </lineage>
</organism>
<dbReference type="RefSeq" id="WP_425579975.1">
    <property type="nucleotide sequence ID" value="NZ_BAAANB010000021.1"/>
</dbReference>
<feature type="domain" description="SnoaL-like" evidence="2">
    <location>
        <begin position="18"/>
        <end position="81"/>
    </location>
</feature>
<protein>
    <recommendedName>
        <fullName evidence="2">SnoaL-like domain-containing protein</fullName>
    </recommendedName>
</protein>
<comment type="caution">
    <text evidence="3">The sequence shown here is derived from an EMBL/GenBank/DDBJ whole genome shotgun (WGS) entry which is preliminary data.</text>
</comment>
<dbReference type="Gene3D" id="3.10.450.50">
    <property type="match status" value="1"/>
</dbReference>
<dbReference type="Proteomes" id="UP001501285">
    <property type="component" value="Unassembled WGS sequence"/>
</dbReference>
<keyword evidence="4" id="KW-1185">Reference proteome</keyword>
<evidence type="ECO:0000313" key="3">
    <source>
        <dbReference type="EMBL" id="GAA2031291.1"/>
    </source>
</evidence>
<evidence type="ECO:0000256" key="1">
    <source>
        <dbReference type="SAM" id="MobiDB-lite"/>
    </source>
</evidence>